<dbReference type="InterPro" id="IPR022149">
    <property type="entry name" value="DUF3681"/>
</dbReference>
<name>M8AJT9_AEGTA</name>
<dbReference type="PANTHER" id="PTHR33530:SF10">
    <property type="entry name" value="PGG DOMAIN-CONTAINING PROTEIN"/>
    <property type="match status" value="1"/>
</dbReference>
<dbReference type="AlphaFoldDB" id="M8AJT9"/>
<dbReference type="PANTHER" id="PTHR33530">
    <property type="entry name" value="OS01G0147100 PROTEIN"/>
    <property type="match status" value="1"/>
</dbReference>
<proteinExistence type="predicted"/>
<dbReference type="EnsemblPlants" id="EMT04741">
    <property type="protein sequence ID" value="EMT04741"/>
    <property type="gene ID" value="F775_04922"/>
</dbReference>
<organism evidence="1">
    <name type="scientific">Aegilops tauschii</name>
    <name type="common">Tausch's goatgrass</name>
    <name type="synonym">Aegilops squarrosa</name>
    <dbReference type="NCBI Taxonomy" id="37682"/>
    <lineage>
        <taxon>Eukaryota</taxon>
        <taxon>Viridiplantae</taxon>
        <taxon>Streptophyta</taxon>
        <taxon>Embryophyta</taxon>
        <taxon>Tracheophyta</taxon>
        <taxon>Spermatophyta</taxon>
        <taxon>Magnoliopsida</taxon>
        <taxon>Liliopsida</taxon>
        <taxon>Poales</taxon>
        <taxon>Poaceae</taxon>
        <taxon>BOP clade</taxon>
        <taxon>Pooideae</taxon>
        <taxon>Triticodae</taxon>
        <taxon>Triticeae</taxon>
        <taxon>Triticinae</taxon>
        <taxon>Aegilops</taxon>
    </lineage>
</organism>
<protein>
    <submittedName>
        <fullName evidence="1">Uncharacterized protein</fullName>
    </submittedName>
</protein>
<sequence length="155" mass="16177">MVGINQAVSYHCKFTTICPRMDEVALNVEVGELDPGPGMQGHHRSVEWLVFAIGFTTACMAVAAALYKAPTGIFDGHKLASCASVVSAGAAGLAEAIAAMAWMSGALAGSEHARRCVLYASFVPLAFMAGLGGVRILLSRLFHVLPGLSTVHETC</sequence>
<reference evidence="1" key="1">
    <citation type="submission" date="2015-06" db="UniProtKB">
        <authorList>
            <consortium name="EnsemblPlants"/>
        </authorList>
    </citation>
    <scope>IDENTIFICATION</scope>
</reference>
<accession>M8AJT9</accession>
<dbReference type="Pfam" id="PF12442">
    <property type="entry name" value="DUF3681"/>
    <property type="match status" value="1"/>
</dbReference>
<evidence type="ECO:0000313" key="1">
    <source>
        <dbReference type="EnsemblPlants" id="EMT04741"/>
    </source>
</evidence>